<dbReference type="AlphaFoldDB" id="A0AAV0YS52"/>
<evidence type="ECO:0000313" key="2">
    <source>
        <dbReference type="Proteomes" id="UP001157006"/>
    </source>
</evidence>
<dbReference type="EMBL" id="OX451736">
    <property type="protein sequence ID" value="CAI8588935.1"/>
    <property type="molecule type" value="Genomic_DNA"/>
</dbReference>
<dbReference type="Proteomes" id="UP001157006">
    <property type="component" value="Chromosome 1L"/>
</dbReference>
<sequence length="145" mass="16058">MGMSTKRMNVTSSITSHMPKAMNVTGSIMSHMPKAMNVTGSIMSHMPKAMKVTGSIATKKNKRNEHLLGRKEIRTMAVEVISGGWCGNLTALQEMAAAESEKEGEARRGKTNYRPKGLIYRDDVEYETSHRGAANFPVLDIYSHR</sequence>
<gene>
    <name evidence="1" type="ORF">VFH_I370880</name>
</gene>
<organism evidence="1 2">
    <name type="scientific">Vicia faba</name>
    <name type="common">Broad bean</name>
    <name type="synonym">Faba vulgaris</name>
    <dbReference type="NCBI Taxonomy" id="3906"/>
    <lineage>
        <taxon>Eukaryota</taxon>
        <taxon>Viridiplantae</taxon>
        <taxon>Streptophyta</taxon>
        <taxon>Embryophyta</taxon>
        <taxon>Tracheophyta</taxon>
        <taxon>Spermatophyta</taxon>
        <taxon>Magnoliopsida</taxon>
        <taxon>eudicotyledons</taxon>
        <taxon>Gunneridae</taxon>
        <taxon>Pentapetalae</taxon>
        <taxon>rosids</taxon>
        <taxon>fabids</taxon>
        <taxon>Fabales</taxon>
        <taxon>Fabaceae</taxon>
        <taxon>Papilionoideae</taxon>
        <taxon>50 kb inversion clade</taxon>
        <taxon>NPAAA clade</taxon>
        <taxon>Hologalegina</taxon>
        <taxon>IRL clade</taxon>
        <taxon>Fabeae</taxon>
        <taxon>Vicia</taxon>
    </lineage>
</organism>
<accession>A0AAV0YS52</accession>
<reference evidence="1 2" key="1">
    <citation type="submission" date="2023-01" db="EMBL/GenBank/DDBJ databases">
        <authorList>
            <person name="Kreplak J."/>
        </authorList>
    </citation>
    <scope>NUCLEOTIDE SEQUENCE [LARGE SCALE GENOMIC DNA]</scope>
</reference>
<keyword evidence="2" id="KW-1185">Reference proteome</keyword>
<name>A0AAV0YS52_VICFA</name>
<evidence type="ECO:0000313" key="1">
    <source>
        <dbReference type="EMBL" id="CAI8588935.1"/>
    </source>
</evidence>
<proteinExistence type="predicted"/>
<protein>
    <submittedName>
        <fullName evidence="1">Uncharacterized protein</fullName>
    </submittedName>
</protein>